<dbReference type="GeneID" id="8857708"/>
<dbReference type="EMBL" id="GG738914">
    <property type="protein sequence ID" value="EFC37777.1"/>
    <property type="molecule type" value="Genomic_DNA"/>
</dbReference>
<evidence type="ECO:0000256" key="10">
    <source>
        <dbReference type="SAM" id="MobiDB-lite"/>
    </source>
</evidence>
<evidence type="ECO:0000313" key="12">
    <source>
        <dbReference type="EMBL" id="EFC37777.1"/>
    </source>
</evidence>
<dbReference type="InterPro" id="IPR037138">
    <property type="entry name" value="His_deacetylse_dom_sf"/>
</dbReference>
<keyword evidence="7" id="KW-0805">Transcription regulation</keyword>
<dbReference type="Proteomes" id="UP000006671">
    <property type="component" value="Unassembled WGS sequence"/>
</dbReference>
<dbReference type="InterPro" id="IPR023801">
    <property type="entry name" value="His_deacetylse_dom"/>
</dbReference>
<keyword evidence="5" id="KW-0378">Hydrolase</keyword>
<keyword evidence="9" id="KW-0539">Nucleus</keyword>
<dbReference type="GO" id="GO:0040029">
    <property type="term" value="P:epigenetic regulation of gene expression"/>
    <property type="evidence" value="ECO:0007669"/>
    <property type="project" value="TreeGrafter"/>
</dbReference>
<accession>D2VZE4</accession>
<sequence length="514" mass="57677">MLANDETTSSSSSTRTSQGNSPPATIKVRTEDGSLEGEFRVREIKSKKLPSFLSKKRKPTSEQDENNSIGDVNKDQLEVNNMKKYKVDMQEIESYFNMDDCILHQECGRKCMVMDGSVNPSISYIVTGTKRSNEIVEEIPFDPKMKRTVIMFDKRMGLHMGRGSHPESPARLSGIWSFAIEEFHFDKGCTIIEGRKATREELEWTHSPHHVDAVMASHLEMFNFSTDVFVGEQSGDAARVASGGLIEIATKVMNGEFDNGFAIIRPPGHHCYFDKASGFCIVNNVAVAANVLVKRSLAKRIVIVDWDVHHGNGTQAILEDQFKERFDNCNPNNDEKPEIIFFSLHQTKNNFYPKTGTLEQIAYEGAKKFIFNIPFDETYGDQEILNAFEQIIMPIASNYNPDIVLVSAGFDAVKGDKLGGQLCSQQLFGHLTCMLKTLANGKIVLALEGGYNIQETAGCVKECVSVLCGQEPQGLSSLFQTMYLKEEQIEKHSNMMERVKQFYSAEFNKMDTNL</sequence>
<evidence type="ECO:0000256" key="1">
    <source>
        <dbReference type="ARBA" id="ARBA00004123"/>
    </source>
</evidence>
<reference evidence="12 13" key="1">
    <citation type="journal article" date="2010" name="Cell">
        <title>The genome of Naegleria gruberi illuminates early eukaryotic versatility.</title>
        <authorList>
            <person name="Fritz-Laylin L.K."/>
            <person name="Prochnik S.E."/>
            <person name="Ginger M.L."/>
            <person name="Dacks J.B."/>
            <person name="Carpenter M.L."/>
            <person name="Field M.C."/>
            <person name="Kuo A."/>
            <person name="Paredez A."/>
            <person name="Chapman J."/>
            <person name="Pham J."/>
            <person name="Shu S."/>
            <person name="Neupane R."/>
            <person name="Cipriano M."/>
            <person name="Mancuso J."/>
            <person name="Tu H."/>
            <person name="Salamov A."/>
            <person name="Lindquist E."/>
            <person name="Shapiro H."/>
            <person name="Lucas S."/>
            <person name="Grigoriev I.V."/>
            <person name="Cande W.Z."/>
            <person name="Fulton C."/>
            <person name="Rokhsar D.S."/>
            <person name="Dawson S.C."/>
        </authorList>
    </citation>
    <scope>NUCLEOTIDE SEQUENCE [LARGE SCALE GENOMIC DNA]</scope>
    <source>
        <strain evidence="12 13">NEG-M</strain>
    </source>
</reference>
<dbReference type="AlphaFoldDB" id="D2VZE4"/>
<dbReference type="InterPro" id="IPR000286">
    <property type="entry name" value="HDACs"/>
</dbReference>
<keyword evidence="6" id="KW-0156">Chromatin regulator</keyword>
<evidence type="ECO:0000259" key="11">
    <source>
        <dbReference type="Pfam" id="PF00850"/>
    </source>
</evidence>
<evidence type="ECO:0000256" key="5">
    <source>
        <dbReference type="ARBA" id="ARBA00022801"/>
    </source>
</evidence>
<feature type="compositionally biased region" description="Low complexity" evidence="10">
    <location>
        <begin position="7"/>
        <end position="17"/>
    </location>
</feature>
<dbReference type="CDD" id="cd09992">
    <property type="entry name" value="HDAC_classII"/>
    <property type="match status" value="1"/>
</dbReference>
<dbReference type="eggNOG" id="KOG1343">
    <property type="taxonomic scope" value="Eukaryota"/>
</dbReference>
<feature type="domain" description="Histone deacetylase" evidence="11">
    <location>
        <begin position="165"/>
        <end position="466"/>
    </location>
</feature>
<evidence type="ECO:0000256" key="9">
    <source>
        <dbReference type="ARBA" id="ARBA00023242"/>
    </source>
</evidence>
<evidence type="ECO:0000313" key="13">
    <source>
        <dbReference type="Proteomes" id="UP000006671"/>
    </source>
</evidence>
<dbReference type="PANTHER" id="PTHR10625:SF5">
    <property type="entry name" value="HISTONE DEACETYLASE"/>
    <property type="match status" value="1"/>
</dbReference>
<evidence type="ECO:0000256" key="6">
    <source>
        <dbReference type="ARBA" id="ARBA00022853"/>
    </source>
</evidence>
<feature type="region of interest" description="Disordered" evidence="10">
    <location>
        <begin position="1"/>
        <end position="35"/>
    </location>
</feature>
<keyword evidence="13" id="KW-1185">Reference proteome</keyword>
<evidence type="ECO:0000256" key="4">
    <source>
        <dbReference type="ARBA" id="ARBA00022491"/>
    </source>
</evidence>
<dbReference type="Pfam" id="PF00850">
    <property type="entry name" value="Hist_deacetyl"/>
    <property type="match status" value="1"/>
</dbReference>
<dbReference type="Gene3D" id="3.40.800.20">
    <property type="entry name" value="Histone deacetylase domain"/>
    <property type="match status" value="1"/>
</dbReference>
<feature type="region of interest" description="Disordered" evidence="10">
    <location>
        <begin position="50"/>
        <end position="74"/>
    </location>
</feature>
<evidence type="ECO:0000256" key="7">
    <source>
        <dbReference type="ARBA" id="ARBA00023015"/>
    </source>
</evidence>
<evidence type="ECO:0000256" key="8">
    <source>
        <dbReference type="ARBA" id="ARBA00023163"/>
    </source>
</evidence>
<name>D2VZE4_NAEGR</name>
<dbReference type="InParanoid" id="D2VZE4"/>
<gene>
    <name evidence="12" type="ORF">NAEGRDRAFT_53477</name>
</gene>
<evidence type="ECO:0000256" key="2">
    <source>
        <dbReference type="ARBA" id="ARBA00007738"/>
    </source>
</evidence>
<dbReference type="VEuPathDB" id="AmoebaDB:NAEGRDRAFT_53477"/>
<protein>
    <recommendedName>
        <fullName evidence="3">histone deacetylase</fullName>
        <ecNumber evidence="3">3.5.1.98</ecNumber>
    </recommendedName>
</protein>
<dbReference type="OrthoDB" id="424012at2759"/>
<dbReference type="InterPro" id="IPR023696">
    <property type="entry name" value="Ureohydrolase_dom_sf"/>
</dbReference>
<dbReference type="GO" id="GO:0141221">
    <property type="term" value="F:histone deacetylase activity, hydrolytic mechanism"/>
    <property type="evidence" value="ECO:0007669"/>
    <property type="project" value="UniProtKB-EC"/>
</dbReference>
<dbReference type="RefSeq" id="XP_002670521.1">
    <property type="nucleotide sequence ID" value="XM_002670475.1"/>
</dbReference>
<dbReference type="PRINTS" id="PR01270">
    <property type="entry name" value="HDASUPER"/>
</dbReference>
<keyword evidence="8" id="KW-0804">Transcription</keyword>
<dbReference type="KEGG" id="ngr:NAEGRDRAFT_53477"/>
<dbReference type="STRING" id="5762.D2VZE4"/>
<dbReference type="PANTHER" id="PTHR10625">
    <property type="entry name" value="HISTONE DEACETYLASE HDAC1-RELATED"/>
    <property type="match status" value="1"/>
</dbReference>
<comment type="subcellular location">
    <subcellularLocation>
        <location evidence="1">Nucleus</location>
    </subcellularLocation>
</comment>
<organism evidence="13">
    <name type="scientific">Naegleria gruberi</name>
    <name type="common">Amoeba</name>
    <dbReference type="NCBI Taxonomy" id="5762"/>
    <lineage>
        <taxon>Eukaryota</taxon>
        <taxon>Discoba</taxon>
        <taxon>Heterolobosea</taxon>
        <taxon>Tetramitia</taxon>
        <taxon>Eutetramitia</taxon>
        <taxon>Vahlkampfiidae</taxon>
        <taxon>Naegleria</taxon>
    </lineage>
</organism>
<keyword evidence="4" id="KW-0678">Repressor</keyword>
<dbReference type="SUPFAM" id="SSF52768">
    <property type="entry name" value="Arginase/deacetylase"/>
    <property type="match status" value="1"/>
</dbReference>
<comment type="similarity">
    <text evidence="2">Belongs to the histone deacetylase family. HD type 2 subfamily.</text>
</comment>
<dbReference type="GO" id="GO:0000118">
    <property type="term" value="C:histone deacetylase complex"/>
    <property type="evidence" value="ECO:0007669"/>
    <property type="project" value="TreeGrafter"/>
</dbReference>
<evidence type="ECO:0000256" key="3">
    <source>
        <dbReference type="ARBA" id="ARBA00012111"/>
    </source>
</evidence>
<dbReference type="EC" id="3.5.1.98" evidence="3"/>
<dbReference type="OMA" id="PPGHHCY"/>
<proteinExistence type="inferred from homology"/>